<gene>
    <name evidence="1" type="ORF">ANME2D_02108</name>
</gene>
<organism evidence="1 2">
    <name type="scientific">Candidatus Methanoperedens nitratireducens</name>
    <dbReference type="NCBI Taxonomy" id="1392998"/>
    <lineage>
        <taxon>Archaea</taxon>
        <taxon>Methanobacteriati</taxon>
        <taxon>Methanobacteriota</taxon>
        <taxon>Stenosarchaea group</taxon>
        <taxon>Methanomicrobia</taxon>
        <taxon>Methanosarcinales</taxon>
        <taxon>ANME-2 cluster</taxon>
        <taxon>Candidatus Methanoperedentaceae</taxon>
        <taxon>Candidatus Methanoperedens</taxon>
    </lineage>
</organism>
<dbReference type="RefSeq" id="WP_048091297.1">
    <property type="nucleotide sequence ID" value="NZ_JMIY01000005.1"/>
</dbReference>
<dbReference type="AlphaFoldDB" id="A0A062UWK9"/>
<dbReference type="OrthoDB" id="148736at2157"/>
<dbReference type="EMBL" id="JMIY01000005">
    <property type="protein sequence ID" value="KCZ71381.1"/>
    <property type="molecule type" value="Genomic_DNA"/>
</dbReference>
<evidence type="ECO:0000313" key="1">
    <source>
        <dbReference type="EMBL" id="KCZ71381.1"/>
    </source>
</evidence>
<protein>
    <recommendedName>
        <fullName evidence="3">DUF1579 domain-containing protein</fullName>
    </recommendedName>
</protein>
<comment type="caution">
    <text evidence="1">The sequence shown here is derived from an EMBL/GenBank/DDBJ whole genome shotgun (WGS) entry which is preliminary data.</text>
</comment>
<accession>A0A062UWK9</accession>
<evidence type="ECO:0000313" key="2">
    <source>
        <dbReference type="Proteomes" id="UP000027153"/>
    </source>
</evidence>
<dbReference type="Pfam" id="PF07617">
    <property type="entry name" value="DUF1579"/>
    <property type="match status" value="1"/>
</dbReference>
<name>A0A062UWK9_9EURY</name>
<sequence>MSGNNSNAQQPPKPDPALKRLEKFVGTWNIKGRTLDSKVDNVSARTTFEWLPGGFFLKQSFEADFMGMKIQSLELIGYDPSSDTFPSLVYSNLAGVPIPYRYDVRGKDVTITTDFGGGARMTGKISEDDNTFSGGWRPNPGKEGPGNVAYDFVGTRVR</sequence>
<keyword evidence="2" id="KW-1185">Reference proteome</keyword>
<dbReference type="Proteomes" id="UP000027153">
    <property type="component" value="Unassembled WGS sequence"/>
</dbReference>
<dbReference type="InterPro" id="IPR011473">
    <property type="entry name" value="DUF1579"/>
</dbReference>
<reference evidence="1 2" key="1">
    <citation type="journal article" date="2013" name="Nature">
        <title>Anaerobic oxidation of methane coupled to nitrate reduction in a novel archaeal lineage.</title>
        <authorList>
            <person name="Haroon M.F."/>
            <person name="Hu S."/>
            <person name="Shi Y."/>
            <person name="Imelfort M."/>
            <person name="Keller J."/>
            <person name="Hugenholtz P."/>
            <person name="Yuan Z."/>
            <person name="Tyson G.W."/>
        </authorList>
    </citation>
    <scope>NUCLEOTIDE SEQUENCE [LARGE SCALE GENOMIC DNA]</scope>
    <source>
        <strain evidence="1 2">ANME-2d</strain>
    </source>
</reference>
<proteinExistence type="predicted"/>
<evidence type="ECO:0008006" key="3">
    <source>
        <dbReference type="Google" id="ProtNLM"/>
    </source>
</evidence>